<dbReference type="PANTHER" id="PTHR43792:SF1">
    <property type="entry name" value="N-ACETYLTRANSFERASE DOMAIN-CONTAINING PROTEIN"/>
    <property type="match status" value="1"/>
</dbReference>
<dbReference type="InterPro" id="IPR000182">
    <property type="entry name" value="GNAT_dom"/>
</dbReference>
<gene>
    <name evidence="2" type="ORF">H3Z82_17765</name>
</gene>
<dbReference type="PROSITE" id="PS51186">
    <property type="entry name" value="GNAT"/>
    <property type="match status" value="1"/>
</dbReference>
<proteinExistence type="predicted"/>
<dbReference type="InterPro" id="IPR016181">
    <property type="entry name" value="Acyl_CoA_acyltransferase"/>
</dbReference>
<evidence type="ECO:0000313" key="3">
    <source>
        <dbReference type="Proteomes" id="UP000541857"/>
    </source>
</evidence>
<name>A0A7W2R557_9FLAO</name>
<organism evidence="2 3">
    <name type="scientific">Gelidibacter maritimus</name>
    <dbReference type="NCBI Taxonomy" id="2761487"/>
    <lineage>
        <taxon>Bacteria</taxon>
        <taxon>Pseudomonadati</taxon>
        <taxon>Bacteroidota</taxon>
        <taxon>Flavobacteriia</taxon>
        <taxon>Flavobacteriales</taxon>
        <taxon>Flavobacteriaceae</taxon>
        <taxon>Gelidibacter</taxon>
    </lineage>
</organism>
<dbReference type="Pfam" id="PF13302">
    <property type="entry name" value="Acetyltransf_3"/>
    <property type="match status" value="1"/>
</dbReference>
<evidence type="ECO:0000259" key="1">
    <source>
        <dbReference type="PROSITE" id="PS51186"/>
    </source>
</evidence>
<protein>
    <submittedName>
        <fullName evidence="2">GNAT family N-acetyltransferase</fullName>
    </submittedName>
</protein>
<feature type="domain" description="N-acetyltransferase" evidence="1">
    <location>
        <begin position="9"/>
        <end position="176"/>
    </location>
</feature>
<dbReference type="RefSeq" id="WP_182206844.1">
    <property type="nucleotide sequence ID" value="NZ_JACGLT010000021.1"/>
</dbReference>
<dbReference type="InterPro" id="IPR051531">
    <property type="entry name" value="N-acetyltransferase"/>
</dbReference>
<comment type="caution">
    <text evidence="2">The sequence shown here is derived from an EMBL/GenBank/DDBJ whole genome shotgun (WGS) entry which is preliminary data.</text>
</comment>
<dbReference type="EMBL" id="JACGLT010000021">
    <property type="protein sequence ID" value="MBA6154572.1"/>
    <property type="molecule type" value="Genomic_DNA"/>
</dbReference>
<dbReference type="AlphaFoldDB" id="A0A7W2R557"/>
<evidence type="ECO:0000313" key="2">
    <source>
        <dbReference type="EMBL" id="MBA6154572.1"/>
    </source>
</evidence>
<dbReference type="Gene3D" id="3.40.630.30">
    <property type="match status" value="1"/>
</dbReference>
<sequence length="176" mass="20953">MELFETNRLRVRSLKSKDKQSFIELLSDPNIIDPIPQRRLSETQILNKFQDHLNLEWKDIYRENYTCGIFEKGNLEMIGLCLFLTNDENDKELGYRFKSRYWGKGYGTEIVEGTLKYYFNTLHAKKVSADVNTANIGSVKILGKFMKPVREFFNEERQCTVRRYSIEKTDWLQNMR</sequence>
<accession>A0A7W2R557</accession>
<reference evidence="2 3" key="1">
    <citation type="submission" date="2020-07" db="EMBL/GenBank/DDBJ databases">
        <title>Bacterium isolated from marine sediment.</title>
        <authorList>
            <person name="Shang D."/>
        </authorList>
    </citation>
    <scope>NUCLEOTIDE SEQUENCE [LARGE SCALE GENOMIC DNA]</scope>
    <source>
        <strain evidence="2 3">F6074</strain>
    </source>
</reference>
<dbReference type="GO" id="GO:0016747">
    <property type="term" value="F:acyltransferase activity, transferring groups other than amino-acyl groups"/>
    <property type="evidence" value="ECO:0007669"/>
    <property type="project" value="InterPro"/>
</dbReference>
<dbReference type="SUPFAM" id="SSF55729">
    <property type="entry name" value="Acyl-CoA N-acyltransferases (Nat)"/>
    <property type="match status" value="1"/>
</dbReference>
<dbReference type="PANTHER" id="PTHR43792">
    <property type="entry name" value="GNAT FAMILY, PUTATIVE (AFU_ORTHOLOGUE AFUA_3G00765)-RELATED-RELATED"/>
    <property type="match status" value="1"/>
</dbReference>
<keyword evidence="2" id="KW-0808">Transferase</keyword>
<keyword evidence="3" id="KW-1185">Reference proteome</keyword>
<dbReference type="Proteomes" id="UP000541857">
    <property type="component" value="Unassembled WGS sequence"/>
</dbReference>